<keyword evidence="4" id="KW-0808">Transferase</keyword>
<comment type="similarity">
    <text evidence="2">Belongs to the methyltransferase superfamily.</text>
</comment>
<organism evidence="7 8">
    <name type="scientific">Aspergillus sclerotioniger CBS 115572</name>
    <dbReference type="NCBI Taxonomy" id="1450535"/>
    <lineage>
        <taxon>Eukaryota</taxon>
        <taxon>Fungi</taxon>
        <taxon>Dikarya</taxon>
        <taxon>Ascomycota</taxon>
        <taxon>Pezizomycotina</taxon>
        <taxon>Eurotiomycetes</taxon>
        <taxon>Eurotiomycetidae</taxon>
        <taxon>Eurotiales</taxon>
        <taxon>Aspergillaceae</taxon>
        <taxon>Aspergillus</taxon>
        <taxon>Aspergillus subgen. Circumdati</taxon>
    </lineage>
</organism>
<dbReference type="InterPro" id="IPR029063">
    <property type="entry name" value="SAM-dependent_MTases_sf"/>
</dbReference>
<reference evidence="7 8" key="1">
    <citation type="submission" date="2016-12" db="EMBL/GenBank/DDBJ databases">
        <title>The genomes of Aspergillus section Nigri reveals drivers in fungal speciation.</title>
        <authorList>
            <consortium name="DOE Joint Genome Institute"/>
            <person name="Vesth T.C."/>
            <person name="Nybo J."/>
            <person name="Theobald S."/>
            <person name="Brandl J."/>
            <person name="Frisvad J.C."/>
            <person name="Nielsen K.F."/>
            <person name="Lyhne E.K."/>
            <person name="Kogle M.E."/>
            <person name="Kuo A."/>
            <person name="Riley R."/>
            <person name="Clum A."/>
            <person name="Nolan M."/>
            <person name="Lipzen A."/>
            <person name="Salamov A."/>
            <person name="Henrissat B."/>
            <person name="Wiebenga A."/>
            <person name="De Vries R.P."/>
            <person name="Grigoriev I.V."/>
            <person name="Mortensen U.H."/>
            <person name="Andersen M.R."/>
            <person name="Baker S.E."/>
        </authorList>
    </citation>
    <scope>NUCLEOTIDE SEQUENCE [LARGE SCALE GENOMIC DNA]</scope>
    <source>
        <strain evidence="7 8">CBS 115572</strain>
    </source>
</reference>
<dbReference type="CDD" id="cd02440">
    <property type="entry name" value="AdoMet_MTases"/>
    <property type="match status" value="1"/>
</dbReference>
<protein>
    <recommendedName>
        <fullName evidence="6">Methyltransferase type 11 domain-containing protein</fullName>
    </recommendedName>
</protein>
<gene>
    <name evidence="7" type="ORF">BO94DRAFT_599132</name>
</gene>
<evidence type="ECO:0000256" key="5">
    <source>
        <dbReference type="ARBA" id="ARBA00022691"/>
    </source>
</evidence>
<dbReference type="PANTHER" id="PTHR44942">
    <property type="entry name" value="METHYLTRANSF_11 DOMAIN-CONTAINING PROTEIN"/>
    <property type="match status" value="1"/>
</dbReference>
<dbReference type="EMBL" id="MSFK01000018">
    <property type="protein sequence ID" value="PWY83794.1"/>
    <property type="molecule type" value="Genomic_DNA"/>
</dbReference>
<dbReference type="GeneID" id="37118442"/>
<comment type="pathway">
    <text evidence="1">Secondary metabolite biosynthesis.</text>
</comment>
<evidence type="ECO:0000256" key="3">
    <source>
        <dbReference type="ARBA" id="ARBA00022603"/>
    </source>
</evidence>
<evidence type="ECO:0000313" key="8">
    <source>
        <dbReference type="Proteomes" id="UP000246702"/>
    </source>
</evidence>
<feature type="domain" description="Methyltransferase type 11" evidence="6">
    <location>
        <begin position="61"/>
        <end position="146"/>
    </location>
</feature>
<dbReference type="OrthoDB" id="10004862at2759"/>
<evidence type="ECO:0000313" key="7">
    <source>
        <dbReference type="EMBL" id="PWY83794.1"/>
    </source>
</evidence>
<keyword evidence="8" id="KW-1185">Reference proteome</keyword>
<dbReference type="GO" id="GO:0032259">
    <property type="term" value="P:methylation"/>
    <property type="evidence" value="ECO:0007669"/>
    <property type="project" value="UniProtKB-KW"/>
</dbReference>
<name>A0A317WBI6_9EURO</name>
<evidence type="ECO:0000256" key="1">
    <source>
        <dbReference type="ARBA" id="ARBA00005179"/>
    </source>
</evidence>
<evidence type="ECO:0000256" key="4">
    <source>
        <dbReference type="ARBA" id="ARBA00022679"/>
    </source>
</evidence>
<keyword evidence="3" id="KW-0489">Methyltransferase</keyword>
<comment type="caution">
    <text evidence="7">The sequence shown here is derived from an EMBL/GenBank/DDBJ whole genome shotgun (WGS) entry which is preliminary data.</text>
</comment>
<dbReference type="InterPro" id="IPR013216">
    <property type="entry name" value="Methyltransf_11"/>
</dbReference>
<dbReference type="AlphaFoldDB" id="A0A317WBI6"/>
<dbReference type="PANTHER" id="PTHR44942:SF4">
    <property type="entry name" value="METHYLTRANSFERASE TYPE 11 DOMAIN-CONTAINING PROTEIN"/>
    <property type="match status" value="1"/>
</dbReference>
<dbReference type="Gene3D" id="3.40.50.150">
    <property type="entry name" value="Vaccinia Virus protein VP39"/>
    <property type="match status" value="1"/>
</dbReference>
<dbReference type="Proteomes" id="UP000246702">
    <property type="component" value="Unassembled WGS sequence"/>
</dbReference>
<dbReference type="InterPro" id="IPR051052">
    <property type="entry name" value="Diverse_substrate_MTase"/>
</dbReference>
<sequence length="244" mass="27233">MGEQGPTENETLGFHASDFNWNSYIKHRPMYPKSLTQRLYEHHALHNPSPSPNPAYHTAHDVGAGAGILSEALAERFQRVIVSEPNPDFLNVARHRLSHDERFPADIFTYYAERAEQSSVESGTVDVITICEAIHWTEISASVAEFAPAPRIQGNLNAQAVWEALFEDVVNGLENGDPGHRVVFSRAMRNVATGLDNVGFPEDVWRPGTNRVYTNTGGDRSAIRYTSKFGQEKDRIGNLMNDDL</sequence>
<dbReference type="RefSeq" id="XP_025466262.1">
    <property type="nucleotide sequence ID" value="XM_025616299.1"/>
</dbReference>
<keyword evidence="5" id="KW-0949">S-adenosyl-L-methionine</keyword>
<dbReference type="SUPFAM" id="SSF53335">
    <property type="entry name" value="S-adenosyl-L-methionine-dependent methyltransferases"/>
    <property type="match status" value="1"/>
</dbReference>
<proteinExistence type="inferred from homology"/>
<accession>A0A317WBI6</accession>
<evidence type="ECO:0000259" key="6">
    <source>
        <dbReference type="Pfam" id="PF08241"/>
    </source>
</evidence>
<dbReference type="STRING" id="1450535.A0A317WBI6"/>
<evidence type="ECO:0000256" key="2">
    <source>
        <dbReference type="ARBA" id="ARBA00008361"/>
    </source>
</evidence>
<dbReference type="GO" id="GO:0008757">
    <property type="term" value="F:S-adenosylmethionine-dependent methyltransferase activity"/>
    <property type="evidence" value="ECO:0007669"/>
    <property type="project" value="InterPro"/>
</dbReference>
<dbReference type="Pfam" id="PF08241">
    <property type="entry name" value="Methyltransf_11"/>
    <property type="match status" value="1"/>
</dbReference>